<evidence type="ECO:0000256" key="1">
    <source>
        <dbReference type="SAM" id="MobiDB-lite"/>
    </source>
</evidence>
<evidence type="ECO:0000313" key="3">
    <source>
        <dbReference type="Proteomes" id="UP000292082"/>
    </source>
</evidence>
<dbReference type="AlphaFoldDB" id="A0A4Q9PEG8"/>
<organism evidence="2 3">
    <name type="scientific">Dichomitus squalens</name>
    <dbReference type="NCBI Taxonomy" id="114155"/>
    <lineage>
        <taxon>Eukaryota</taxon>
        <taxon>Fungi</taxon>
        <taxon>Dikarya</taxon>
        <taxon>Basidiomycota</taxon>
        <taxon>Agaricomycotina</taxon>
        <taxon>Agaricomycetes</taxon>
        <taxon>Polyporales</taxon>
        <taxon>Polyporaceae</taxon>
        <taxon>Dichomitus</taxon>
    </lineage>
</organism>
<reference evidence="2 3" key="1">
    <citation type="submission" date="2019-01" db="EMBL/GenBank/DDBJ databases">
        <title>Draft genome sequences of three monokaryotic isolates of the white-rot basidiomycete fungus Dichomitus squalens.</title>
        <authorList>
            <consortium name="DOE Joint Genome Institute"/>
            <person name="Lopez S.C."/>
            <person name="Andreopoulos B."/>
            <person name="Pangilinan J."/>
            <person name="Lipzen A."/>
            <person name="Riley R."/>
            <person name="Ahrendt S."/>
            <person name="Ng V."/>
            <person name="Barry K."/>
            <person name="Daum C."/>
            <person name="Grigoriev I.V."/>
            <person name="Hilden K.S."/>
            <person name="Makela M.R."/>
            <person name="de Vries R.P."/>
        </authorList>
    </citation>
    <scope>NUCLEOTIDE SEQUENCE [LARGE SCALE GENOMIC DNA]</scope>
    <source>
        <strain evidence="2 3">CBS 464.89</strain>
    </source>
</reference>
<dbReference type="EMBL" id="ML145225">
    <property type="protein sequence ID" value="TBU53108.1"/>
    <property type="molecule type" value="Genomic_DNA"/>
</dbReference>
<keyword evidence="3" id="KW-1185">Reference proteome</keyword>
<feature type="compositionally biased region" description="Pro residues" evidence="1">
    <location>
        <begin position="51"/>
        <end position="61"/>
    </location>
</feature>
<accession>A0A4Q9PEG8</accession>
<feature type="compositionally biased region" description="Basic and acidic residues" evidence="1">
    <location>
        <begin position="141"/>
        <end position="169"/>
    </location>
</feature>
<name>A0A4Q9PEG8_9APHY</name>
<dbReference type="Proteomes" id="UP000292082">
    <property type="component" value="Unassembled WGS sequence"/>
</dbReference>
<gene>
    <name evidence="2" type="ORF">BD310DRAFT_938761</name>
</gene>
<feature type="compositionally biased region" description="Basic and acidic residues" evidence="1">
    <location>
        <begin position="185"/>
        <end position="194"/>
    </location>
</feature>
<sequence length="205" mass="21471">MLSHASRSVVNLGLQEGESTGAVRFRDDQSIPPLPARRSPQGQGQGGGEVPPVPPIPPVPALLPAFDEPRVKPMPSRTSLRKKASQVFELSKASIANLRAAALGGGGERDKDRGGGLAAIEGSPAGATESTPRLPLSGGLGDRDTIAADGILQKEKEARSGRPRAESRARFGQLAGLGSVPVTAEGRERREERRVKLRRPGSSNV</sequence>
<evidence type="ECO:0000313" key="2">
    <source>
        <dbReference type="EMBL" id="TBU53108.1"/>
    </source>
</evidence>
<protein>
    <submittedName>
        <fullName evidence="2">Uncharacterized protein</fullName>
    </submittedName>
</protein>
<feature type="region of interest" description="Disordered" evidence="1">
    <location>
        <begin position="102"/>
        <end position="205"/>
    </location>
</feature>
<proteinExistence type="predicted"/>
<feature type="region of interest" description="Disordered" evidence="1">
    <location>
        <begin position="1"/>
        <end position="86"/>
    </location>
</feature>